<keyword evidence="6" id="KW-0808">Transferase</keyword>
<feature type="transmembrane region" description="Helical" evidence="17">
    <location>
        <begin position="210"/>
        <end position="227"/>
    </location>
</feature>
<keyword evidence="12" id="KW-0902">Two-component regulatory system</keyword>
<dbReference type="SUPFAM" id="SSF52172">
    <property type="entry name" value="CheY-like"/>
    <property type="match status" value="1"/>
</dbReference>
<comment type="catalytic activity">
    <reaction evidence="1">
        <text>ATP + protein L-histidine = ADP + protein N-phospho-L-histidine.</text>
        <dbReference type="EC" id="2.7.13.3"/>
    </reaction>
</comment>
<evidence type="ECO:0000256" key="12">
    <source>
        <dbReference type="ARBA" id="ARBA00023012"/>
    </source>
</evidence>
<dbReference type="PANTHER" id="PTHR45339">
    <property type="entry name" value="HYBRID SIGNAL TRANSDUCTION HISTIDINE KINASE J"/>
    <property type="match status" value="1"/>
</dbReference>
<dbReference type="CDD" id="cd00082">
    <property type="entry name" value="HisKA"/>
    <property type="match status" value="1"/>
</dbReference>
<dbReference type="Pfam" id="PF16927">
    <property type="entry name" value="HisKA_7TM"/>
    <property type="match status" value="1"/>
</dbReference>
<keyword evidence="4" id="KW-1003">Cell membrane</keyword>
<dbReference type="SMART" id="SM00387">
    <property type="entry name" value="HATPase_c"/>
    <property type="match status" value="1"/>
</dbReference>
<dbReference type="Pfam" id="PF01590">
    <property type="entry name" value="GAF"/>
    <property type="match status" value="1"/>
</dbReference>
<keyword evidence="7 17" id="KW-0812">Transmembrane</keyword>
<feature type="transmembrane region" description="Helical" evidence="17">
    <location>
        <begin position="147"/>
        <end position="171"/>
    </location>
</feature>
<dbReference type="Pfam" id="PF02518">
    <property type="entry name" value="HATPase_c"/>
    <property type="match status" value="1"/>
</dbReference>
<evidence type="ECO:0000256" key="2">
    <source>
        <dbReference type="ARBA" id="ARBA00004651"/>
    </source>
</evidence>
<feature type="domain" description="Histidine kinase" evidence="18">
    <location>
        <begin position="563"/>
        <end position="786"/>
    </location>
</feature>
<dbReference type="InterPro" id="IPR005467">
    <property type="entry name" value="His_kinase_dom"/>
</dbReference>
<evidence type="ECO:0000313" key="22">
    <source>
        <dbReference type="Proteomes" id="UP001589797"/>
    </source>
</evidence>
<keyword evidence="11 17" id="KW-1133">Transmembrane helix</keyword>
<dbReference type="InterPro" id="IPR008207">
    <property type="entry name" value="Sig_transdc_His_kin_Hpt_dom"/>
</dbReference>
<dbReference type="Proteomes" id="UP001589797">
    <property type="component" value="Unassembled WGS sequence"/>
</dbReference>
<feature type="transmembrane region" description="Helical" evidence="17">
    <location>
        <begin position="68"/>
        <end position="89"/>
    </location>
</feature>
<evidence type="ECO:0000256" key="14">
    <source>
        <dbReference type="PROSITE-ProRule" id="PRU00110"/>
    </source>
</evidence>
<keyword evidence="10" id="KW-0067">ATP-binding</keyword>
<feature type="domain" description="HPt" evidence="20">
    <location>
        <begin position="964"/>
        <end position="1060"/>
    </location>
</feature>
<dbReference type="SMART" id="SM00065">
    <property type="entry name" value="GAF"/>
    <property type="match status" value="1"/>
</dbReference>
<feature type="modified residue" description="4-aspartylphosphate" evidence="15">
    <location>
        <position position="874"/>
    </location>
</feature>
<dbReference type="SUPFAM" id="SSF55781">
    <property type="entry name" value="GAF domain-like"/>
    <property type="match status" value="1"/>
</dbReference>
<comment type="subcellular location">
    <subcellularLocation>
        <location evidence="2">Cell membrane</location>
        <topology evidence="2">Multi-pass membrane protein</topology>
    </subcellularLocation>
</comment>
<dbReference type="PANTHER" id="PTHR45339:SF1">
    <property type="entry name" value="HYBRID SIGNAL TRANSDUCTION HISTIDINE KINASE J"/>
    <property type="match status" value="1"/>
</dbReference>
<name>A0ABV6FSB5_9BACT</name>
<evidence type="ECO:0000256" key="13">
    <source>
        <dbReference type="ARBA" id="ARBA00023136"/>
    </source>
</evidence>
<dbReference type="PROSITE" id="PS50109">
    <property type="entry name" value="HIS_KIN"/>
    <property type="match status" value="1"/>
</dbReference>
<evidence type="ECO:0000256" key="1">
    <source>
        <dbReference type="ARBA" id="ARBA00000085"/>
    </source>
</evidence>
<dbReference type="InterPro" id="IPR001789">
    <property type="entry name" value="Sig_transdc_resp-reg_receiver"/>
</dbReference>
<keyword evidence="9 21" id="KW-0418">Kinase</keyword>
<dbReference type="InterPro" id="IPR003661">
    <property type="entry name" value="HisK_dim/P_dom"/>
</dbReference>
<evidence type="ECO:0000256" key="10">
    <source>
        <dbReference type="ARBA" id="ARBA00022840"/>
    </source>
</evidence>
<dbReference type="Pfam" id="PF01627">
    <property type="entry name" value="Hpt"/>
    <property type="match status" value="1"/>
</dbReference>
<keyword evidence="22" id="KW-1185">Reference proteome</keyword>
<dbReference type="EC" id="2.7.13.3" evidence="3"/>
<evidence type="ECO:0000256" key="6">
    <source>
        <dbReference type="ARBA" id="ARBA00022679"/>
    </source>
</evidence>
<dbReference type="SUPFAM" id="SSF47384">
    <property type="entry name" value="Homodimeric domain of signal transducing histidine kinase"/>
    <property type="match status" value="1"/>
</dbReference>
<evidence type="ECO:0000256" key="8">
    <source>
        <dbReference type="ARBA" id="ARBA00022741"/>
    </source>
</evidence>
<evidence type="ECO:0000256" key="11">
    <source>
        <dbReference type="ARBA" id="ARBA00022989"/>
    </source>
</evidence>
<keyword evidence="13 17" id="KW-0472">Membrane</keyword>
<keyword evidence="5 15" id="KW-0597">Phosphoprotein</keyword>
<feature type="transmembrane region" description="Helical" evidence="17">
    <location>
        <begin position="101"/>
        <end position="119"/>
    </location>
</feature>
<evidence type="ECO:0000256" key="4">
    <source>
        <dbReference type="ARBA" id="ARBA00022475"/>
    </source>
</evidence>
<dbReference type="Gene3D" id="3.40.50.2300">
    <property type="match status" value="1"/>
</dbReference>
<dbReference type="InterPro" id="IPR036097">
    <property type="entry name" value="HisK_dim/P_sf"/>
</dbReference>
<dbReference type="RefSeq" id="WP_382386658.1">
    <property type="nucleotide sequence ID" value="NZ_JBHLWI010000011.1"/>
</dbReference>
<feature type="transmembrane region" description="Helical" evidence="17">
    <location>
        <begin position="6"/>
        <end position="27"/>
    </location>
</feature>
<evidence type="ECO:0000256" key="16">
    <source>
        <dbReference type="SAM" id="Coils"/>
    </source>
</evidence>
<dbReference type="InterPro" id="IPR029016">
    <property type="entry name" value="GAF-like_dom_sf"/>
</dbReference>
<evidence type="ECO:0000259" key="19">
    <source>
        <dbReference type="PROSITE" id="PS50110"/>
    </source>
</evidence>
<keyword evidence="16" id="KW-0175">Coiled coil</keyword>
<dbReference type="InterPro" id="IPR003594">
    <property type="entry name" value="HATPase_dom"/>
</dbReference>
<dbReference type="SMART" id="SM00073">
    <property type="entry name" value="HPT"/>
    <property type="match status" value="1"/>
</dbReference>
<dbReference type="Pfam" id="PF00512">
    <property type="entry name" value="HisKA"/>
    <property type="match status" value="1"/>
</dbReference>
<accession>A0ABV6FSB5</accession>
<dbReference type="SUPFAM" id="SSF55874">
    <property type="entry name" value="ATPase domain of HSP90 chaperone/DNA topoisomerase II/histidine kinase"/>
    <property type="match status" value="1"/>
</dbReference>
<feature type="transmembrane region" description="Helical" evidence="17">
    <location>
        <begin position="39"/>
        <end position="56"/>
    </location>
</feature>
<feature type="coiled-coil region" evidence="16">
    <location>
        <begin position="969"/>
        <end position="996"/>
    </location>
</feature>
<dbReference type="PROSITE" id="PS50894">
    <property type="entry name" value="HPT"/>
    <property type="match status" value="1"/>
</dbReference>
<comment type="caution">
    <text evidence="21">The sequence shown here is derived from an EMBL/GenBank/DDBJ whole genome shotgun (WGS) entry which is preliminary data.</text>
</comment>
<evidence type="ECO:0000256" key="15">
    <source>
        <dbReference type="PROSITE-ProRule" id="PRU00169"/>
    </source>
</evidence>
<dbReference type="GO" id="GO:0016301">
    <property type="term" value="F:kinase activity"/>
    <property type="evidence" value="ECO:0007669"/>
    <property type="project" value="UniProtKB-KW"/>
</dbReference>
<keyword evidence="8" id="KW-0547">Nucleotide-binding</keyword>
<dbReference type="PROSITE" id="PS50110">
    <property type="entry name" value="RESPONSE_REGULATORY"/>
    <property type="match status" value="1"/>
</dbReference>
<dbReference type="InterPro" id="IPR003018">
    <property type="entry name" value="GAF"/>
</dbReference>
<dbReference type="Gene3D" id="1.10.287.130">
    <property type="match status" value="1"/>
</dbReference>
<proteinExistence type="predicted"/>
<evidence type="ECO:0000259" key="20">
    <source>
        <dbReference type="PROSITE" id="PS50894"/>
    </source>
</evidence>
<gene>
    <name evidence="21" type="ORF">ACFFIP_05925</name>
</gene>
<feature type="domain" description="Response regulatory" evidence="19">
    <location>
        <begin position="823"/>
        <end position="942"/>
    </location>
</feature>
<dbReference type="PRINTS" id="PR00344">
    <property type="entry name" value="BCTRLSENSOR"/>
</dbReference>
<dbReference type="SMART" id="SM00388">
    <property type="entry name" value="HisKA"/>
    <property type="match status" value="1"/>
</dbReference>
<dbReference type="Gene3D" id="3.30.450.40">
    <property type="match status" value="1"/>
</dbReference>
<dbReference type="InterPro" id="IPR036641">
    <property type="entry name" value="HPT_dom_sf"/>
</dbReference>
<protein>
    <recommendedName>
        <fullName evidence="3">histidine kinase</fullName>
        <ecNumber evidence="3">2.7.13.3</ecNumber>
    </recommendedName>
</protein>
<evidence type="ECO:0000256" key="3">
    <source>
        <dbReference type="ARBA" id="ARBA00012438"/>
    </source>
</evidence>
<dbReference type="InterPro" id="IPR004358">
    <property type="entry name" value="Sig_transdc_His_kin-like_C"/>
</dbReference>
<evidence type="ECO:0000256" key="17">
    <source>
        <dbReference type="SAM" id="Phobius"/>
    </source>
</evidence>
<sequence>MDLQFANNTFAIPVFLTSLLFIALAVYSFRQSNQAGEKYFSFLMISCFLYSFFYGIELFGTNTDTIKLFYLLEFVGGVYVSPLLVLFVLKYSDKSKYLTSQWLGILFGISTFFLIMVLTNDFHNLFYFEISSKFNSYFLAVSTEPSILYWLYAGYNSLLIIIANLLLTRMLFSVPDVYKGQVFIMLIGTIMPWIAYISVVFGYYPYGLDPVPFMLAVSGFMLFWSLFRYKLFKINPIAFRTIFDNLSDGILIIDDVDSIIAMNKKGHLLIKNYVPKGKISNIKEFQFFWPELLDLFSNENPKKSLEFYLKSENSYYLAFLKNIENNQEDSGNNVKYLFFRDITNQKLAEEKIRANEQKLQKINTSLLRNEKMLTSIAFATKELLSNSDFQRATQKAITILGDGAGADRAYLFENSLDEEGNYFSSQRFEWSGLGVESEIDNPNLQGLPISVFGESMTFLLENEIYFNIVSQIEDDGLKGLLESQEIKSILLIPIFVEKRFWGFVGFDDCHKEREWSEAETALLISFAESISNAIERKNMEQNLRLSMQQANEASIAKSEFLANMSHEIRTPLNGVIGFSDLLMKTELDKTQKEFLKSIIQSGNLLLDIINDVLDFSKIEAGKLELSPTNVSLVKLAHESLKLVEPTIEEKGLELKVSLDPLLPKSVVVDATRIKQVLINLLGNAAKFTQKGEIELSILKLGESENGQTVDLEFAVRDTGIGISKEKEQVIFEAFAQEDNSTTRKYGGTGLGLTISNKILNLMDSRLELKTKLGAGSRFSFAITLAVGEAEEEVKPKISERETTQKISSPIDANEGHPAYQDLKILLVDDNPVNMLLAKTIVKNLLPKSKILEAKNGREAVEFFSVENPSMIFMDIQMPEMSGYEATSEIRRLENNQKRTPIVALTAGTVKGEFERCIQVGMDNYLSKPVVVADIQEMLEKYLGNGKPKKEKKVLSRLEEFRKSDPEFFRQLLEVSMQNIEKLKQELIENLEKKNLKSIKQSCHAIKGVALNLDFTKLAESCAAIESLEEIESPTHQKTFDEIMKLTDSTLDNLKSELEKA</sequence>
<feature type="modified residue" description="Phosphohistidine" evidence="14">
    <location>
        <position position="1003"/>
    </location>
</feature>
<dbReference type="CDD" id="cd16922">
    <property type="entry name" value="HATPase_EvgS-ArcB-TorS-like"/>
    <property type="match status" value="1"/>
</dbReference>
<evidence type="ECO:0000256" key="5">
    <source>
        <dbReference type="ARBA" id="ARBA00022553"/>
    </source>
</evidence>
<feature type="transmembrane region" description="Helical" evidence="17">
    <location>
        <begin position="183"/>
        <end position="204"/>
    </location>
</feature>
<dbReference type="EMBL" id="JBHLWI010000011">
    <property type="protein sequence ID" value="MFC0262215.1"/>
    <property type="molecule type" value="Genomic_DNA"/>
</dbReference>
<dbReference type="Gene3D" id="1.20.120.160">
    <property type="entry name" value="HPT domain"/>
    <property type="match status" value="1"/>
</dbReference>
<dbReference type="InterPro" id="IPR031621">
    <property type="entry name" value="HisKA_7TM"/>
</dbReference>
<evidence type="ECO:0000313" key="21">
    <source>
        <dbReference type="EMBL" id="MFC0262215.1"/>
    </source>
</evidence>
<evidence type="ECO:0000256" key="7">
    <source>
        <dbReference type="ARBA" id="ARBA00022692"/>
    </source>
</evidence>
<evidence type="ECO:0000259" key="18">
    <source>
        <dbReference type="PROSITE" id="PS50109"/>
    </source>
</evidence>
<dbReference type="InterPro" id="IPR036890">
    <property type="entry name" value="HATPase_C_sf"/>
</dbReference>
<organism evidence="21 22">
    <name type="scientific">Fontibacter flavus</name>
    <dbReference type="NCBI Taxonomy" id="654838"/>
    <lineage>
        <taxon>Bacteria</taxon>
        <taxon>Pseudomonadati</taxon>
        <taxon>Bacteroidota</taxon>
        <taxon>Cytophagia</taxon>
        <taxon>Cytophagales</taxon>
        <taxon>Cyclobacteriaceae</taxon>
        <taxon>Fontibacter</taxon>
    </lineage>
</organism>
<dbReference type="CDD" id="cd17546">
    <property type="entry name" value="REC_hyHK_CKI1_RcsC-like"/>
    <property type="match status" value="1"/>
</dbReference>
<dbReference type="InterPro" id="IPR011006">
    <property type="entry name" value="CheY-like_superfamily"/>
</dbReference>
<dbReference type="Pfam" id="PF00072">
    <property type="entry name" value="Response_reg"/>
    <property type="match status" value="1"/>
</dbReference>
<dbReference type="SUPFAM" id="SSF47226">
    <property type="entry name" value="Histidine-containing phosphotransfer domain, HPT domain"/>
    <property type="match status" value="1"/>
</dbReference>
<dbReference type="SMART" id="SM00448">
    <property type="entry name" value="REC"/>
    <property type="match status" value="1"/>
</dbReference>
<reference evidence="21 22" key="1">
    <citation type="submission" date="2024-09" db="EMBL/GenBank/DDBJ databases">
        <authorList>
            <person name="Sun Q."/>
            <person name="Mori K."/>
        </authorList>
    </citation>
    <scope>NUCLEOTIDE SEQUENCE [LARGE SCALE GENOMIC DNA]</scope>
    <source>
        <strain evidence="21 22">CCM 7650</strain>
    </source>
</reference>
<dbReference type="Gene3D" id="3.30.565.10">
    <property type="entry name" value="Histidine kinase-like ATPase, C-terminal domain"/>
    <property type="match status" value="1"/>
</dbReference>
<evidence type="ECO:0000256" key="9">
    <source>
        <dbReference type="ARBA" id="ARBA00022777"/>
    </source>
</evidence>